<keyword evidence="8" id="KW-1185">Reference proteome</keyword>
<keyword evidence="1 3" id="KW-0807">Transducer</keyword>
<dbReference type="EMBL" id="FWXD01000026">
    <property type="protein sequence ID" value="SMC28900.1"/>
    <property type="molecule type" value="Genomic_DNA"/>
</dbReference>
<dbReference type="InterPro" id="IPR004090">
    <property type="entry name" value="Chemotax_Me-accpt_rcpt"/>
</dbReference>
<accession>A0A1W1XY75</accession>
<evidence type="ECO:0000256" key="1">
    <source>
        <dbReference type="ARBA" id="ARBA00023224"/>
    </source>
</evidence>
<evidence type="ECO:0000259" key="6">
    <source>
        <dbReference type="PROSITE" id="PS50885"/>
    </source>
</evidence>
<dbReference type="Proteomes" id="UP000192761">
    <property type="component" value="Unassembled WGS sequence"/>
</dbReference>
<sequence>MGYSHKDGLLALQTLLGLIAGAVLASQWNGWAGGVVIAIALLLAALAVWLGARAQADLRRFNQQLDTLSAQGAGDLRTPLPATGAFAALAAAFNRFRSGLAQSLHSIRSAQIKVSINAVKIAKQVKDVTTEASEQEVLSTEILAGATHAAEAVNHVHASIDIIAGFAQELARAASATRSDVESANMTARDVAQLMQQFVTGIQELVTASRSIASSVELIKGISDQTNLLALNAAIEAARAGESGRGFAVVADEVRKLAERTRVLTETVGGNIDRISSQSQDTARSAEEIMQSVNEAASNLDVASRQLSEFSSGANKVESEVSTIRTAVDELRINHQQVVGNVSRMHELTGHIAEQMRETSALSGQLSESTERVMKTVGLFRLGDHRFDRAMDQLSQCQQDCEGKLDAMTKEGFNLFDHNYQPIAGTNPTQYHTSYDREYEKRFQQLFDRYTQQVPGCDLTVICHNDHAYPPTHVSKYCKPHGPDVKFNTGNGRDKRFHDGNPMLKKCSLDRDPLLFQAYVRDVGDIFSLISVPVNVQGRHWGGLMMAIDYEKLID</sequence>
<keyword evidence="4" id="KW-0472">Membrane</keyword>
<dbReference type="Gene3D" id="1.10.287.950">
    <property type="entry name" value="Methyl-accepting chemotaxis protein"/>
    <property type="match status" value="1"/>
</dbReference>
<dbReference type="InterPro" id="IPR003660">
    <property type="entry name" value="HAMP_dom"/>
</dbReference>
<keyword evidence="4" id="KW-1133">Transmembrane helix</keyword>
<protein>
    <submittedName>
        <fullName evidence="7">Methyl-accepting chemotaxis protein</fullName>
    </submittedName>
</protein>
<organism evidence="7 8">
    <name type="scientific">Andreprevotia lacus DSM 23236</name>
    <dbReference type="NCBI Taxonomy" id="1121001"/>
    <lineage>
        <taxon>Bacteria</taxon>
        <taxon>Pseudomonadati</taxon>
        <taxon>Pseudomonadota</taxon>
        <taxon>Betaproteobacteria</taxon>
        <taxon>Neisseriales</taxon>
        <taxon>Chitinibacteraceae</taxon>
        <taxon>Andreprevotia</taxon>
    </lineage>
</organism>
<dbReference type="PROSITE" id="PS50111">
    <property type="entry name" value="CHEMOTAXIS_TRANSDUC_2"/>
    <property type="match status" value="1"/>
</dbReference>
<dbReference type="STRING" id="1121001.SAMN02745857_03472"/>
<evidence type="ECO:0000256" key="2">
    <source>
        <dbReference type="ARBA" id="ARBA00029447"/>
    </source>
</evidence>
<evidence type="ECO:0000313" key="8">
    <source>
        <dbReference type="Proteomes" id="UP000192761"/>
    </source>
</evidence>
<feature type="domain" description="Methyl-accepting transducer" evidence="5">
    <location>
        <begin position="117"/>
        <end position="346"/>
    </location>
</feature>
<dbReference type="GO" id="GO:0016020">
    <property type="term" value="C:membrane"/>
    <property type="evidence" value="ECO:0007669"/>
    <property type="project" value="InterPro"/>
</dbReference>
<dbReference type="AlphaFoldDB" id="A0A1W1XY75"/>
<dbReference type="InterPro" id="IPR004089">
    <property type="entry name" value="MCPsignal_dom"/>
</dbReference>
<dbReference type="PANTHER" id="PTHR32089:SF112">
    <property type="entry name" value="LYSOZYME-LIKE PROTEIN-RELATED"/>
    <property type="match status" value="1"/>
</dbReference>
<reference evidence="7 8" key="1">
    <citation type="submission" date="2017-04" db="EMBL/GenBank/DDBJ databases">
        <authorList>
            <person name="Afonso C.L."/>
            <person name="Miller P.J."/>
            <person name="Scott M.A."/>
            <person name="Spackman E."/>
            <person name="Goraichik I."/>
            <person name="Dimitrov K.M."/>
            <person name="Suarez D.L."/>
            <person name="Swayne D.E."/>
        </authorList>
    </citation>
    <scope>NUCLEOTIDE SEQUENCE [LARGE SCALE GENOMIC DNA]</scope>
    <source>
        <strain evidence="7 8">DSM 23236</strain>
    </source>
</reference>
<dbReference type="SMART" id="SM00283">
    <property type="entry name" value="MA"/>
    <property type="match status" value="1"/>
</dbReference>
<evidence type="ECO:0000259" key="5">
    <source>
        <dbReference type="PROSITE" id="PS50111"/>
    </source>
</evidence>
<evidence type="ECO:0000313" key="7">
    <source>
        <dbReference type="EMBL" id="SMC28900.1"/>
    </source>
</evidence>
<keyword evidence="4" id="KW-0812">Transmembrane</keyword>
<dbReference type="SMART" id="SM00304">
    <property type="entry name" value="HAMP"/>
    <property type="match status" value="1"/>
</dbReference>
<dbReference type="Pfam" id="PF00015">
    <property type="entry name" value="MCPsignal"/>
    <property type="match status" value="1"/>
</dbReference>
<feature type="transmembrane region" description="Helical" evidence="4">
    <location>
        <begin position="35"/>
        <end position="52"/>
    </location>
</feature>
<comment type="similarity">
    <text evidence="2">Belongs to the methyl-accepting chemotaxis (MCP) protein family.</text>
</comment>
<dbReference type="GO" id="GO:0006935">
    <property type="term" value="P:chemotaxis"/>
    <property type="evidence" value="ECO:0007669"/>
    <property type="project" value="InterPro"/>
</dbReference>
<evidence type="ECO:0000256" key="4">
    <source>
        <dbReference type="SAM" id="Phobius"/>
    </source>
</evidence>
<dbReference type="PROSITE" id="PS50885">
    <property type="entry name" value="HAMP"/>
    <property type="match status" value="1"/>
</dbReference>
<dbReference type="PANTHER" id="PTHR32089">
    <property type="entry name" value="METHYL-ACCEPTING CHEMOTAXIS PROTEIN MCPB"/>
    <property type="match status" value="1"/>
</dbReference>
<dbReference type="OrthoDB" id="2489132at2"/>
<name>A0A1W1XY75_9NEIS</name>
<dbReference type="PRINTS" id="PR00260">
    <property type="entry name" value="CHEMTRNSDUCR"/>
</dbReference>
<evidence type="ECO:0000256" key="3">
    <source>
        <dbReference type="PROSITE-ProRule" id="PRU00284"/>
    </source>
</evidence>
<dbReference type="SUPFAM" id="SSF58104">
    <property type="entry name" value="Methyl-accepting chemotaxis protein (MCP) signaling domain"/>
    <property type="match status" value="1"/>
</dbReference>
<dbReference type="RefSeq" id="WP_084092420.1">
    <property type="nucleotide sequence ID" value="NZ_FWXD01000026.1"/>
</dbReference>
<proteinExistence type="inferred from homology"/>
<gene>
    <name evidence="7" type="ORF">SAMN02745857_03472</name>
</gene>
<dbReference type="GO" id="GO:0004888">
    <property type="term" value="F:transmembrane signaling receptor activity"/>
    <property type="evidence" value="ECO:0007669"/>
    <property type="project" value="InterPro"/>
</dbReference>
<dbReference type="GO" id="GO:0007165">
    <property type="term" value="P:signal transduction"/>
    <property type="evidence" value="ECO:0007669"/>
    <property type="project" value="UniProtKB-KW"/>
</dbReference>
<feature type="domain" description="HAMP" evidence="6">
    <location>
        <begin position="52"/>
        <end position="105"/>
    </location>
</feature>